<keyword evidence="7" id="KW-1185">Reference proteome</keyword>
<keyword evidence="3" id="KW-0963">Cytoplasm</keyword>
<dbReference type="Proteomes" id="UP000011761">
    <property type="component" value="Unassembled WGS sequence"/>
</dbReference>
<dbReference type="GO" id="GO:0031417">
    <property type="term" value="C:NatC complex"/>
    <property type="evidence" value="ECO:0007669"/>
    <property type="project" value="InterPro"/>
</dbReference>
<dbReference type="eggNOG" id="KOG2343">
    <property type="taxonomic scope" value="Eukaryota"/>
</dbReference>
<dbReference type="InterPro" id="IPR057983">
    <property type="entry name" value="NAA35-like_N"/>
</dbReference>
<protein>
    <recommendedName>
        <fullName evidence="8">Mak10 subunit, NatC N(Alpha)-terminal acetyltransferase</fullName>
    </recommendedName>
</protein>
<dbReference type="Pfam" id="PF04112">
    <property type="entry name" value="Mak10"/>
    <property type="match status" value="1"/>
</dbReference>
<feature type="domain" description="NAA35-like N-terminal" evidence="4">
    <location>
        <begin position="62"/>
        <end position="221"/>
    </location>
</feature>
<evidence type="ECO:0000256" key="1">
    <source>
        <dbReference type="ARBA" id="ARBA00004496"/>
    </source>
</evidence>
<dbReference type="KEGG" id="bcom:BAUCODRAFT_139082"/>
<dbReference type="InterPro" id="IPR057982">
    <property type="entry name" value="TPR_NAA35"/>
</dbReference>
<evidence type="ECO:0000256" key="2">
    <source>
        <dbReference type="ARBA" id="ARBA00006289"/>
    </source>
</evidence>
<evidence type="ECO:0000259" key="4">
    <source>
        <dbReference type="Pfam" id="PF04112"/>
    </source>
</evidence>
<comment type="subcellular location">
    <subcellularLocation>
        <location evidence="1">Cytoplasm</location>
    </subcellularLocation>
</comment>
<dbReference type="OrthoDB" id="269405at2759"/>
<dbReference type="GeneID" id="19108360"/>
<dbReference type="PANTHER" id="PTHR21373:SF0">
    <property type="entry name" value="N-ALPHA-ACETYLTRANSFERASE 35, NATC AUXILIARY SUBUNIT"/>
    <property type="match status" value="1"/>
</dbReference>
<reference evidence="6 7" key="1">
    <citation type="journal article" date="2012" name="PLoS Pathog.">
        <title>Diverse lifestyles and strategies of plant pathogenesis encoded in the genomes of eighteen Dothideomycetes fungi.</title>
        <authorList>
            <person name="Ohm R.A."/>
            <person name="Feau N."/>
            <person name="Henrissat B."/>
            <person name="Schoch C.L."/>
            <person name="Horwitz B.A."/>
            <person name="Barry K.W."/>
            <person name="Condon B.J."/>
            <person name="Copeland A.C."/>
            <person name="Dhillon B."/>
            <person name="Glaser F."/>
            <person name="Hesse C.N."/>
            <person name="Kosti I."/>
            <person name="LaButti K."/>
            <person name="Lindquist E.A."/>
            <person name="Lucas S."/>
            <person name="Salamov A.A."/>
            <person name="Bradshaw R.E."/>
            <person name="Ciuffetti L."/>
            <person name="Hamelin R.C."/>
            <person name="Kema G.H.J."/>
            <person name="Lawrence C."/>
            <person name="Scott J.A."/>
            <person name="Spatafora J.W."/>
            <person name="Turgeon B.G."/>
            <person name="de Wit P.J.G.M."/>
            <person name="Zhong S."/>
            <person name="Goodwin S.B."/>
            <person name="Grigoriev I.V."/>
        </authorList>
    </citation>
    <scope>NUCLEOTIDE SEQUENCE [LARGE SCALE GENOMIC DNA]</scope>
    <source>
        <strain evidence="6 7">UAMH 10762</strain>
    </source>
</reference>
<comment type="similarity">
    <text evidence="2">Belongs to the MAK10 family.</text>
</comment>
<evidence type="ECO:0000313" key="6">
    <source>
        <dbReference type="EMBL" id="EMC96229.1"/>
    </source>
</evidence>
<dbReference type="AlphaFoldDB" id="M2NAQ9"/>
<organism evidence="6 7">
    <name type="scientific">Baudoinia panamericana (strain UAMH 10762)</name>
    <name type="common">Angels' share fungus</name>
    <name type="synonym">Baudoinia compniacensis (strain UAMH 10762)</name>
    <dbReference type="NCBI Taxonomy" id="717646"/>
    <lineage>
        <taxon>Eukaryota</taxon>
        <taxon>Fungi</taxon>
        <taxon>Dikarya</taxon>
        <taxon>Ascomycota</taxon>
        <taxon>Pezizomycotina</taxon>
        <taxon>Dothideomycetes</taxon>
        <taxon>Dothideomycetidae</taxon>
        <taxon>Mycosphaerellales</taxon>
        <taxon>Teratosphaeriaceae</taxon>
        <taxon>Baudoinia</taxon>
    </lineage>
</organism>
<accession>M2NAQ9</accession>
<name>M2NAQ9_BAUPA</name>
<proteinExistence type="inferred from homology"/>
<dbReference type="PANTHER" id="PTHR21373">
    <property type="entry name" value="GLUCOSE REPRESSIBLE PROTEIN MAK10"/>
    <property type="match status" value="1"/>
</dbReference>
<dbReference type="HOGENOM" id="CLU_011757_0_0_1"/>
<gene>
    <name evidence="6" type="ORF">BAUCODRAFT_139082</name>
</gene>
<evidence type="ECO:0000259" key="5">
    <source>
        <dbReference type="Pfam" id="PF25789"/>
    </source>
</evidence>
<feature type="domain" description="NAA35-like TPR repeats" evidence="5">
    <location>
        <begin position="338"/>
        <end position="639"/>
    </location>
</feature>
<evidence type="ECO:0008006" key="8">
    <source>
        <dbReference type="Google" id="ProtNLM"/>
    </source>
</evidence>
<sequence>MSAGDIADEISQLAIAGEGEHNGVGTAAERVLRETRRVLRPPIRKIRDVTEEFATAAEQLQPGQLVKDDFFTLFEAVSALEIMDPKMDSGFVPTEDTLEPDFDVCSDLPAEQVLWIMDQLFCHLAAWHDGYPLSQTIFTSLHVDRLISPDNHPPYLLHRSDLDNTTLSSGLVHHVLRAYCLALIKSCALVLHTVQSQNFYEEEDFVTHLFGRELLPGLSANDQTTQVEKAFEWLSAADIETKLRHALDARLRFIVTYLALLVDARHPWDDLLETIQGVAKSHDLCHPLPEAFSEKVQRQLATSTPPRPMLEVSWDDATTKWKNIANDVVEAGRLTIPAITQDPHCLQRATWVFAYRDPQPNTFVRAHMQTILFGGERIADNTTFFDLMLTDIRDLVLAGDPLVDLDSFQIEVPSDPRHRCARIMESFMDKALDEYVNIYRMVCQNRCRIRRTFTQAISIWDGLETEAMRTDAELQHFSSSLHLDNTYFDPLLSWTKLYKLQIMAWTFQLGFETDIYLPDELCMMYWMLAKVLHQRIRLLESVEHFLVERMRSLNRKRDTRRLAECLASQDYLRSLRLQAEATLSLAKALWPYTEALHRLHLISVPRRDYADERLLYEARMKPFLSVTNDPLPDLEEFHEDPLGAVPLNEVWGMIDVNVKQAKSTLGELKKVTPGQVKCVGTEEQWKREIKKLETTCVAIAVQTSQLKRLAEQYGKEQGQDLSDMDLAPFADVSIPKPEARYHLWWPVPQVKERKK</sequence>
<dbReference type="RefSeq" id="XP_007676397.1">
    <property type="nucleotide sequence ID" value="XM_007678207.1"/>
</dbReference>
<dbReference type="STRING" id="717646.M2NAQ9"/>
<dbReference type="EMBL" id="KB445555">
    <property type="protein sequence ID" value="EMC96229.1"/>
    <property type="molecule type" value="Genomic_DNA"/>
</dbReference>
<evidence type="ECO:0000256" key="3">
    <source>
        <dbReference type="ARBA" id="ARBA00022490"/>
    </source>
</evidence>
<evidence type="ECO:0000313" key="7">
    <source>
        <dbReference type="Proteomes" id="UP000011761"/>
    </source>
</evidence>
<dbReference type="InterPro" id="IPR007244">
    <property type="entry name" value="Naa35_N"/>
</dbReference>
<dbReference type="OMA" id="QMEWIVQ"/>
<dbReference type="Pfam" id="PF25789">
    <property type="entry name" value="TPR_NAA35"/>
    <property type="match status" value="1"/>
</dbReference>